<gene>
    <name evidence="1" type="ORF">FYJ44_12635</name>
</gene>
<evidence type="ECO:0000313" key="2">
    <source>
        <dbReference type="Proteomes" id="UP000477488"/>
    </source>
</evidence>
<accession>A0A6L5XNS3</accession>
<comment type="caution">
    <text evidence="1">The sequence shown here is derived from an EMBL/GenBank/DDBJ whole genome shotgun (WGS) entry which is preliminary data.</text>
</comment>
<reference evidence="1 2" key="1">
    <citation type="submission" date="2019-09" db="EMBL/GenBank/DDBJ databases">
        <title>In-depth cultivation of the pig gut microbiome towards novel bacterial diversity and tailored functional studies.</title>
        <authorList>
            <person name="Wylensek D."/>
            <person name="Hitch T.C.A."/>
            <person name="Clavel T."/>
        </authorList>
    </citation>
    <scope>NUCLEOTIDE SEQUENCE [LARGE SCALE GENOMIC DNA]</scope>
    <source>
        <strain evidence="1 2">PG-178-WT-4</strain>
    </source>
</reference>
<dbReference type="EMBL" id="VUMH01000015">
    <property type="protein sequence ID" value="MSS28857.1"/>
    <property type="molecule type" value="Genomic_DNA"/>
</dbReference>
<proteinExistence type="predicted"/>
<evidence type="ECO:0000313" key="1">
    <source>
        <dbReference type="EMBL" id="MSS28857.1"/>
    </source>
</evidence>
<name>A0A6L5XNS3_9BACT</name>
<protein>
    <submittedName>
        <fullName evidence="1">Uncharacterized protein</fullName>
    </submittedName>
</protein>
<organism evidence="1 2">
    <name type="scientific">Desulfovibrio porci</name>
    <dbReference type="NCBI Taxonomy" id="2605782"/>
    <lineage>
        <taxon>Bacteria</taxon>
        <taxon>Pseudomonadati</taxon>
        <taxon>Thermodesulfobacteriota</taxon>
        <taxon>Desulfovibrionia</taxon>
        <taxon>Desulfovibrionales</taxon>
        <taxon>Desulfovibrionaceae</taxon>
        <taxon>Desulfovibrio</taxon>
    </lineage>
</organism>
<dbReference type="AlphaFoldDB" id="A0A6L5XNS3"/>
<keyword evidence="2" id="KW-1185">Reference proteome</keyword>
<dbReference type="RefSeq" id="WP_154512683.1">
    <property type="nucleotide sequence ID" value="NZ_DBFWWU010000205.1"/>
</dbReference>
<dbReference type="Proteomes" id="UP000477488">
    <property type="component" value="Unassembled WGS sequence"/>
</dbReference>
<sequence length="189" mass="21543">MVKPFFQGKLDTFCAIYAVLNALRLTHGIRVLKARDILNETLLALAGAPEAFKAVLEQETDYLNLVDGMLRAQSRTFPLEVRVPFNVEAQPSVSELWRVCQEWLAPPSGRAVIFRFMRSLTPEGPPVNRHWTTADRMDDEILHLFDCSHEAEAILNIRKDSFVTRPEAVSPGRLLYIQPDSLRLLRLPF</sequence>